<dbReference type="OrthoDB" id="1684751at2"/>
<dbReference type="Proteomes" id="UP001154420">
    <property type="component" value="Unassembled WGS sequence"/>
</dbReference>
<sequence>MNYCSEEDLPIIMQAKHVQSVLGISKGKTYELMNSSDFPTIYLNKRMVVPKDKFFEWLNQDKRKIKRRAIYVSRKG</sequence>
<gene>
    <name evidence="1" type="ORF">D5281_12830</name>
</gene>
<dbReference type="EMBL" id="QZDT01000019">
    <property type="protein sequence ID" value="NBJ93453.1"/>
    <property type="molecule type" value="Genomic_DNA"/>
</dbReference>
<organism evidence="1 2">
    <name type="scientific">Parablautia muri</name>
    <dbReference type="NCBI Taxonomy" id="2320879"/>
    <lineage>
        <taxon>Bacteria</taxon>
        <taxon>Bacillati</taxon>
        <taxon>Bacillota</taxon>
        <taxon>Clostridia</taxon>
        <taxon>Lachnospirales</taxon>
        <taxon>Lachnospiraceae</taxon>
        <taxon>Parablautia</taxon>
    </lineage>
</organism>
<dbReference type="AlphaFoldDB" id="A0A9X5BGM3"/>
<name>A0A9X5BGM3_9FIRM</name>
<comment type="caution">
    <text evidence="1">The sequence shown here is derived from an EMBL/GenBank/DDBJ whole genome shotgun (WGS) entry which is preliminary data.</text>
</comment>
<proteinExistence type="predicted"/>
<dbReference type="GO" id="GO:0003677">
    <property type="term" value="F:DNA binding"/>
    <property type="evidence" value="ECO:0007669"/>
    <property type="project" value="UniProtKB-KW"/>
</dbReference>
<accession>A0A9X5BGM3</accession>
<reference evidence="1" key="1">
    <citation type="submission" date="2018-09" db="EMBL/GenBank/DDBJ databases">
        <title>Murine metabolic-syndrome-specific gut microbial biobank.</title>
        <authorList>
            <person name="Liu C."/>
        </authorList>
    </citation>
    <scope>NUCLEOTIDE SEQUENCE</scope>
    <source>
        <strain evidence="1">D42-62</strain>
    </source>
</reference>
<keyword evidence="1" id="KW-0238">DNA-binding</keyword>
<evidence type="ECO:0000313" key="1">
    <source>
        <dbReference type="EMBL" id="NBJ93453.1"/>
    </source>
</evidence>
<protein>
    <submittedName>
        <fullName evidence="1">DNA-binding protein</fullName>
    </submittedName>
</protein>
<keyword evidence="2" id="KW-1185">Reference proteome</keyword>
<evidence type="ECO:0000313" key="2">
    <source>
        <dbReference type="Proteomes" id="UP001154420"/>
    </source>
</evidence>